<accession>A0A3S0VIW6</accession>
<evidence type="ECO:0000313" key="2">
    <source>
        <dbReference type="EMBL" id="RTZ49301.1"/>
    </source>
</evidence>
<dbReference type="PROSITE" id="PS50983">
    <property type="entry name" value="FE_B12_PBP"/>
    <property type="match status" value="1"/>
</dbReference>
<organism evidence="2 3">
    <name type="scientific">Chryseobacterium arthrosphaerae</name>
    <dbReference type="NCBI Taxonomy" id="651561"/>
    <lineage>
        <taxon>Bacteria</taxon>
        <taxon>Pseudomonadati</taxon>
        <taxon>Bacteroidota</taxon>
        <taxon>Flavobacteriia</taxon>
        <taxon>Flavobacteriales</taxon>
        <taxon>Weeksellaceae</taxon>
        <taxon>Chryseobacterium group</taxon>
        <taxon>Chryseobacterium</taxon>
    </lineage>
</organism>
<comment type="caution">
    <text evidence="2">The sequence shown here is derived from an EMBL/GenBank/DDBJ whole genome shotgun (WGS) entry which is preliminary data.</text>
</comment>
<dbReference type="InterPro" id="IPR002491">
    <property type="entry name" value="ABC_transptr_periplasmic_BD"/>
</dbReference>
<dbReference type="CDD" id="cd00636">
    <property type="entry name" value="TroA-like"/>
    <property type="match status" value="1"/>
</dbReference>
<evidence type="ECO:0000259" key="1">
    <source>
        <dbReference type="PROSITE" id="PS50983"/>
    </source>
</evidence>
<gene>
    <name evidence="2" type="ORF">EJ377_00985</name>
</gene>
<name>A0A3S0VIW6_9FLAO</name>
<feature type="domain" description="Fe/B12 periplasmic-binding" evidence="1">
    <location>
        <begin position="1"/>
        <end position="70"/>
    </location>
</feature>
<proteinExistence type="predicted"/>
<dbReference type="Proteomes" id="UP000276953">
    <property type="component" value="Unassembled WGS sequence"/>
</dbReference>
<evidence type="ECO:0000313" key="3">
    <source>
        <dbReference type="Proteomes" id="UP000276953"/>
    </source>
</evidence>
<sequence length="70" mass="8422">MEKIISMKPDAVFTNYIASFDNAYQLLKNNGIQVVFWMNIWNSSHYKRQRISSFWRIFGKEKEAEANTWK</sequence>
<protein>
    <recommendedName>
        <fullName evidence="1">Fe/B12 periplasmic-binding domain-containing protein</fullName>
    </recommendedName>
</protein>
<reference evidence="2 3" key="1">
    <citation type="submission" date="2018-12" db="EMBL/GenBank/DDBJ databases">
        <title>Draft Genome Sequence of Chryseobacterium arthrosphaerae strain ED882-96 Isolated from the Blood of a Patient with Liver Cirrhosis in Taiwan.</title>
        <authorList>
            <person name="Lin J.-N."/>
            <person name="Lai C.-H."/>
            <person name="Yang C.-H."/>
            <person name="Huang Y.-H."/>
        </authorList>
    </citation>
    <scope>NUCLEOTIDE SEQUENCE [LARGE SCALE GENOMIC DNA]</scope>
    <source>
        <strain evidence="2 3">ED882-96</strain>
    </source>
</reference>
<dbReference type="AlphaFoldDB" id="A0A3S0VIW6"/>
<dbReference type="Gene3D" id="3.40.50.1980">
    <property type="entry name" value="Nitrogenase molybdenum iron protein domain"/>
    <property type="match status" value="1"/>
</dbReference>
<dbReference type="EMBL" id="RYFC01000001">
    <property type="protein sequence ID" value="RTZ49301.1"/>
    <property type="molecule type" value="Genomic_DNA"/>
</dbReference>
<dbReference type="SUPFAM" id="SSF53807">
    <property type="entry name" value="Helical backbone' metal receptor"/>
    <property type="match status" value="1"/>
</dbReference>